<accession>A0ABN0RK52</accession>
<proteinExistence type="predicted"/>
<dbReference type="Proteomes" id="UP000019275">
    <property type="component" value="Unassembled WGS sequence"/>
</dbReference>
<evidence type="ECO:0000313" key="1">
    <source>
        <dbReference type="EMBL" id="EWH11453.1"/>
    </source>
</evidence>
<name>A0ABN0RK52_9FLAO</name>
<organism evidence="1 2">
    <name type="scientific">Cellulophaga geojensis KL-A</name>
    <dbReference type="NCBI Taxonomy" id="1328323"/>
    <lineage>
        <taxon>Bacteria</taxon>
        <taxon>Pseudomonadati</taxon>
        <taxon>Bacteroidota</taxon>
        <taxon>Flavobacteriia</taxon>
        <taxon>Flavobacteriales</taxon>
        <taxon>Flavobacteriaceae</taxon>
        <taxon>Cellulophaga</taxon>
    </lineage>
</organism>
<keyword evidence="2" id="KW-1185">Reference proteome</keyword>
<evidence type="ECO:0000313" key="2">
    <source>
        <dbReference type="Proteomes" id="UP000019275"/>
    </source>
</evidence>
<gene>
    <name evidence="1" type="ORF">KLA_15690</name>
</gene>
<sequence>MNIKEFNQVFIDRILGTISKQGFNYKKSRKVFECVNGEHLFFVFVYMYKRSTFIEIETKAFYGNKGFTTELKSKGIKLPYKHFCGGQLKFLSEYYLKKDFPEKYSNLIFMLNEEPECVVKDWLDYFDSIILPFLEDCKNPKLLNDIVNNIPIDKVGLNATYQTRVFYSYFVGKRAGLKNDELLKLATQYEEELKSWGEDCNYLDEYLSLKKELF</sequence>
<protein>
    <recommendedName>
        <fullName evidence="3">DUF4304 domain-containing protein</fullName>
    </recommendedName>
</protein>
<comment type="caution">
    <text evidence="1">The sequence shown here is derived from an EMBL/GenBank/DDBJ whole genome shotgun (WGS) entry which is preliminary data.</text>
</comment>
<dbReference type="EMBL" id="ARZX01000027">
    <property type="protein sequence ID" value="EWH11453.1"/>
    <property type="molecule type" value="Genomic_DNA"/>
</dbReference>
<evidence type="ECO:0008006" key="3">
    <source>
        <dbReference type="Google" id="ProtNLM"/>
    </source>
</evidence>
<dbReference type="RefSeq" id="WP_200868413.1">
    <property type="nucleotide sequence ID" value="NZ_ARZX01000027.1"/>
</dbReference>
<reference evidence="1 2" key="1">
    <citation type="journal article" date="2014" name="Genome Announc.">
        <title>Draft Genome Sequence of the Carrageenan-Degrading Bacterium Cellulophaga sp. Strain KL-A, Isolated from Decaying Marine Algae.</title>
        <authorList>
            <person name="Shan D."/>
            <person name="Ying J."/>
            <person name="Li X."/>
            <person name="Gao Z."/>
            <person name="Wei G."/>
            <person name="Shao Z."/>
        </authorList>
    </citation>
    <scope>NUCLEOTIDE SEQUENCE [LARGE SCALE GENOMIC DNA]</scope>
    <source>
        <strain evidence="1 2">KL-A</strain>
    </source>
</reference>